<feature type="domain" description="AB hydrolase-1" evidence="1">
    <location>
        <begin position="42"/>
        <end position="242"/>
    </location>
</feature>
<proteinExistence type="predicted"/>
<dbReference type="Proteomes" id="UP001596516">
    <property type="component" value="Unassembled WGS sequence"/>
</dbReference>
<dbReference type="InterPro" id="IPR050266">
    <property type="entry name" value="AB_hydrolase_sf"/>
</dbReference>
<dbReference type="PANTHER" id="PTHR43798">
    <property type="entry name" value="MONOACYLGLYCEROL LIPASE"/>
    <property type="match status" value="1"/>
</dbReference>
<organism evidence="2 3">
    <name type="scientific">Plastorhodobacter daqingensis</name>
    <dbReference type="NCBI Taxonomy" id="1387281"/>
    <lineage>
        <taxon>Bacteria</taxon>
        <taxon>Pseudomonadati</taxon>
        <taxon>Pseudomonadota</taxon>
        <taxon>Alphaproteobacteria</taxon>
        <taxon>Rhodobacterales</taxon>
        <taxon>Paracoccaceae</taxon>
        <taxon>Plastorhodobacter</taxon>
    </lineage>
</organism>
<evidence type="ECO:0000313" key="2">
    <source>
        <dbReference type="EMBL" id="MFC7704628.1"/>
    </source>
</evidence>
<dbReference type="GO" id="GO:0016787">
    <property type="term" value="F:hydrolase activity"/>
    <property type="evidence" value="ECO:0007669"/>
    <property type="project" value="UniProtKB-KW"/>
</dbReference>
<protein>
    <submittedName>
        <fullName evidence="2">Alpha/beta fold hydrolase</fullName>
    </submittedName>
</protein>
<dbReference type="InterPro" id="IPR029058">
    <property type="entry name" value="AB_hydrolase_fold"/>
</dbReference>
<dbReference type="Pfam" id="PF12697">
    <property type="entry name" value="Abhydrolase_6"/>
    <property type="match status" value="1"/>
</dbReference>
<evidence type="ECO:0000313" key="3">
    <source>
        <dbReference type="Proteomes" id="UP001596516"/>
    </source>
</evidence>
<dbReference type="Gene3D" id="3.40.50.1820">
    <property type="entry name" value="alpha/beta hydrolase"/>
    <property type="match status" value="1"/>
</dbReference>
<reference evidence="3" key="1">
    <citation type="journal article" date="2019" name="Int. J. Syst. Evol. Microbiol.">
        <title>The Global Catalogue of Microorganisms (GCM) 10K type strain sequencing project: providing services to taxonomists for standard genome sequencing and annotation.</title>
        <authorList>
            <consortium name="The Broad Institute Genomics Platform"/>
            <consortium name="The Broad Institute Genome Sequencing Center for Infectious Disease"/>
            <person name="Wu L."/>
            <person name="Ma J."/>
        </authorList>
    </citation>
    <scope>NUCLEOTIDE SEQUENCE [LARGE SCALE GENOMIC DNA]</scope>
    <source>
        <strain evidence="3">CGMCC 1.12750</strain>
    </source>
</reference>
<dbReference type="InterPro" id="IPR000073">
    <property type="entry name" value="AB_hydrolase_1"/>
</dbReference>
<dbReference type="PRINTS" id="PR00111">
    <property type="entry name" value="ABHYDROLASE"/>
</dbReference>
<dbReference type="SUPFAM" id="SSF53474">
    <property type="entry name" value="alpha/beta-Hydrolases"/>
    <property type="match status" value="1"/>
</dbReference>
<sequence length="269" mass="29639">MRLWPRDDSHEEGVRSQWHRLEGLRIHSRRSDQRPRHAGPPIVCVHGQVVSSRYMTPLIQRMGARFPTVAPDLPGFGRSDKPNKVLTIRELADVLAHWMRAALGRPAVLLGNSLGCQIAVECAVRHPETVQALVLQGPTADPRLRSPGRAALANTLNTFRESSVGIGPLLDYLQAGPWRAIRTAQYLLADRIEKKLPQIHQPALVVRGAKDLNVSQGWAEEVTRLLPRGELRVIPGAAHTMVAVGALELVRVATPFLLSLDERAEKGAS</sequence>
<gene>
    <name evidence="2" type="ORF">ACFQXB_10530</name>
</gene>
<evidence type="ECO:0000259" key="1">
    <source>
        <dbReference type="Pfam" id="PF12697"/>
    </source>
</evidence>
<comment type="caution">
    <text evidence="2">The sequence shown here is derived from an EMBL/GenBank/DDBJ whole genome shotgun (WGS) entry which is preliminary data.</text>
</comment>
<name>A0ABW2UNN9_9RHOB</name>
<keyword evidence="3" id="KW-1185">Reference proteome</keyword>
<keyword evidence="2" id="KW-0378">Hydrolase</keyword>
<dbReference type="PANTHER" id="PTHR43798:SF33">
    <property type="entry name" value="HYDROLASE, PUTATIVE (AFU_ORTHOLOGUE AFUA_2G14860)-RELATED"/>
    <property type="match status" value="1"/>
</dbReference>
<dbReference type="RefSeq" id="WP_377403152.1">
    <property type="nucleotide sequence ID" value="NZ_JBHTFQ010000005.1"/>
</dbReference>
<dbReference type="EMBL" id="JBHTFQ010000005">
    <property type="protein sequence ID" value="MFC7704628.1"/>
    <property type="molecule type" value="Genomic_DNA"/>
</dbReference>
<accession>A0ABW2UNN9</accession>